<evidence type="ECO:0000313" key="3">
    <source>
        <dbReference type="Proteomes" id="UP000051727"/>
    </source>
</evidence>
<evidence type="ECO:0000313" key="2">
    <source>
        <dbReference type="EMBL" id="KRN31138.1"/>
    </source>
</evidence>
<dbReference type="InterPro" id="IPR001387">
    <property type="entry name" value="Cro/C1-type_HTH"/>
</dbReference>
<feature type="domain" description="HTH cro/C1-type" evidence="1">
    <location>
        <begin position="8"/>
        <end position="63"/>
    </location>
</feature>
<dbReference type="Pfam" id="PF01381">
    <property type="entry name" value="HTH_3"/>
    <property type="match status" value="1"/>
</dbReference>
<sequence length="81" mass="9247">MTVDLNRLKAERIAKGYTQKDITKLLGKENRSWYAKRENGIVSLGANELLEIAAVLGYDKNHMAIFFKDNVPVRVRKPVTE</sequence>
<comment type="caution">
    <text evidence="2">The sequence shown here is derived from an EMBL/GenBank/DDBJ whole genome shotgun (WGS) entry which is preliminary data.</text>
</comment>
<accession>A0A0R2FRP4</accession>
<name>A0A0R2FRP4_9LACO</name>
<dbReference type="Proteomes" id="UP000051727">
    <property type="component" value="Unassembled WGS sequence"/>
</dbReference>
<dbReference type="PATRIC" id="fig|1618.3.peg.1986"/>
<dbReference type="EMBL" id="JQAR01000005">
    <property type="protein sequence ID" value="KRN31138.1"/>
    <property type="molecule type" value="Genomic_DNA"/>
</dbReference>
<dbReference type="SUPFAM" id="SSF47413">
    <property type="entry name" value="lambda repressor-like DNA-binding domains"/>
    <property type="match status" value="1"/>
</dbReference>
<protein>
    <recommendedName>
        <fullName evidence="1">HTH cro/C1-type domain-containing protein</fullName>
    </recommendedName>
</protein>
<dbReference type="STRING" id="1618.IV36_GL001947"/>
<dbReference type="Gene3D" id="1.10.260.40">
    <property type="entry name" value="lambda repressor-like DNA-binding domains"/>
    <property type="match status" value="1"/>
</dbReference>
<organism evidence="2 3">
    <name type="scientific">Liquorilactobacillus mali</name>
    <dbReference type="NCBI Taxonomy" id="1618"/>
    <lineage>
        <taxon>Bacteria</taxon>
        <taxon>Bacillati</taxon>
        <taxon>Bacillota</taxon>
        <taxon>Bacilli</taxon>
        <taxon>Lactobacillales</taxon>
        <taxon>Lactobacillaceae</taxon>
        <taxon>Liquorilactobacillus</taxon>
    </lineage>
</organism>
<dbReference type="GO" id="GO:0003677">
    <property type="term" value="F:DNA binding"/>
    <property type="evidence" value="ECO:0007669"/>
    <property type="project" value="InterPro"/>
</dbReference>
<dbReference type="InterPro" id="IPR010982">
    <property type="entry name" value="Lambda_DNA-bd_dom_sf"/>
</dbReference>
<proteinExistence type="predicted"/>
<dbReference type="PROSITE" id="PS50943">
    <property type="entry name" value="HTH_CROC1"/>
    <property type="match status" value="1"/>
</dbReference>
<dbReference type="OrthoDB" id="2971638at2"/>
<evidence type="ECO:0000259" key="1">
    <source>
        <dbReference type="PROSITE" id="PS50943"/>
    </source>
</evidence>
<dbReference type="RefSeq" id="WP_056990881.1">
    <property type="nucleotide sequence ID" value="NZ_JQAR01000005.1"/>
</dbReference>
<gene>
    <name evidence="2" type="ORF">IV36_GL001947</name>
</gene>
<dbReference type="CDD" id="cd00093">
    <property type="entry name" value="HTH_XRE"/>
    <property type="match status" value="1"/>
</dbReference>
<reference evidence="2 3" key="1">
    <citation type="journal article" date="2015" name="Genome Announc.">
        <title>Expanding the biotechnology potential of lactobacilli through comparative genomics of 213 strains and associated genera.</title>
        <authorList>
            <person name="Sun Z."/>
            <person name="Harris H.M."/>
            <person name="McCann A."/>
            <person name="Guo C."/>
            <person name="Argimon S."/>
            <person name="Zhang W."/>
            <person name="Yang X."/>
            <person name="Jeffery I.B."/>
            <person name="Cooney J.C."/>
            <person name="Kagawa T.F."/>
            <person name="Liu W."/>
            <person name="Song Y."/>
            <person name="Salvetti E."/>
            <person name="Wrobel A."/>
            <person name="Rasinkangas P."/>
            <person name="Parkhill J."/>
            <person name="Rea M.C."/>
            <person name="O'Sullivan O."/>
            <person name="Ritari J."/>
            <person name="Douillard F.P."/>
            <person name="Paul Ross R."/>
            <person name="Yang R."/>
            <person name="Briner A.E."/>
            <person name="Felis G.E."/>
            <person name="de Vos W.M."/>
            <person name="Barrangou R."/>
            <person name="Klaenhammer T.R."/>
            <person name="Caufield P.W."/>
            <person name="Cui Y."/>
            <person name="Zhang H."/>
            <person name="O'Toole P.W."/>
        </authorList>
    </citation>
    <scope>NUCLEOTIDE SEQUENCE [LARGE SCALE GENOMIC DNA]</scope>
    <source>
        <strain evidence="2 3">ATCC 27304</strain>
    </source>
</reference>
<dbReference type="AlphaFoldDB" id="A0A0R2FRP4"/>